<dbReference type="InterPro" id="IPR000515">
    <property type="entry name" value="MetI-like"/>
</dbReference>
<dbReference type="GO" id="GO:0015416">
    <property type="term" value="F:ABC-type phosphonate transporter activity"/>
    <property type="evidence" value="ECO:0007669"/>
    <property type="project" value="InterPro"/>
</dbReference>
<keyword evidence="5 7" id="KW-1133">Transmembrane helix</keyword>
<dbReference type="NCBIfam" id="TIGR01097">
    <property type="entry name" value="PhnE"/>
    <property type="match status" value="1"/>
</dbReference>
<evidence type="ECO:0000259" key="8">
    <source>
        <dbReference type="PROSITE" id="PS50928"/>
    </source>
</evidence>
<dbReference type="PANTHER" id="PTHR30043">
    <property type="entry name" value="PHOSPHONATES TRANSPORT SYSTEM PERMEASE PROTEIN"/>
    <property type="match status" value="1"/>
</dbReference>
<dbReference type="EMBL" id="JAQLGM010000024">
    <property type="protein sequence ID" value="MDB2000713.1"/>
    <property type="molecule type" value="Genomic_DNA"/>
</dbReference>
<dbReference type="AlphaFoldDB" id="A0AAW6AWC0"/>
<keyword evidence="4 7" id="KW-0812">Transmembrane</keyword>
<evidence type="ECO:0000256" key="6">
    <source>
        <dbReference type="ARBA" id="ARBA00023136"/>
    </source>
</evidence>
<feature type="transmembrane region" description="Helical" evidence="7">
    <location>
        <begin position="179"/>
        <end position="200"/>
    </location>
</feature>
<name>A0AAW6AWC0_CLOSY</name>
<accession>A0AAW6AWC0</accession>
<evidence type="ECO:0000256" key="7">
    <source>
        <dbReference type="RuleBase" id="RU363032"/>
    </source>
</evidence>
<evidence type="ECO:0000256" key="4">
    <source>
        <dbReference type="ARBA" id="ARBA00022692"/>
    </source>
</evidence>
<evidence type="ECO:0000256" key="5">
    <source>
        <dbReference type="ARBA" id="ARBA00022989"/>
    </source>
</evidence>
<dbReference type="PANTHER" id="PTHR30043:SF1">
    <property type="entry name" value="ABC TRANSPORT SYSTEM PERMEASE PROTEIN P69"/>
    <property type="match status" value="1"/>
</dbReference>
<feature type="transmembrane region" description="Helical" evidence="7">
    <location>
        <begin position="16"/>
        <end position="34"/>
    </location>
</feature>
<evidence type="ECO:0000256" key="3">
    <source>
        <dbReference type="ARBA" id="ARBA00022475"/>
    </source>
</evidence>
<feature type="transmembrane region" description="Helical" evidence="7">
    <location>
        <begin position="212"/>
        <end position="229"/>
    </location>
</feature>
<dbReference type="Pfam" id="PF00528">
    <property type="entry name" value="BPD_transp_1"/>
    <property type="match status" value="1"/>
</dbReference>
<dbReference type="CDD" id="cd06261">
    <property type="entry name" value="TM_PBP2"/>
    <property type="match status" value="1"/>
</dbReference>
<comment type="similarity">
    <text evidence="7">Belongs to the binding-protein-dependent transport system permease family.</text>
</comment>
<evidence type="ECO:0000256" key="1">
    <source>
        <dbReference type="ARBA" id="ARBA00004651"/>
    </source>
</evidence>
<feature type="transmembrane region" description="Helical" evidence="7">
    <location>
        <begin position="76"/>
        <end position="102"/>
    </location>
</feature>
<gene>
    <name evidence="9" type="primary">phnE</name>
    <name evidence="9" type="ORF">PM006_10925</name>
</gene>
<dbReference type="GeneID" id="57967791"/>
<evidence type="ECO:0000313" key="10">
    <source>
        <dbReference type="Proteomes" id="UP001300871"/>
    </source>
</evidence>
<feature type="domain" description="ABC transmembrane type-1" evidence="8">
    <location>
        <begin position="72"/>
        <end position="255"/>
    </location>
</feature>
<dbReference type="InterPro" id="IPR035906">
    <property type="entry name" value="MetI-like_sf"/>
</dbReference>
<dbReference type="Gene3D" id="1.10.3720.10">
    <property type="entry name" value="MetI-like"/>
    <property type="match status" value="1"/>
</dbReference>
<sequence length="264" mass="28740">MENGKIALTPPESRKTAWIFFAAAVLLFILSTWYTKFNPMEAIVSQGEFWRFIFVDFLPPRFSQWDQLLDAVLQTFYMAVGSTGISAVMALFLSLLGTPVICPVKPVNFLVRAFASVLRNIPALVWAFILVAAFGIGTAVGVLALIIGTTGFLIRSFIETIDEAAGENMEALKSTGAGIFPVITQSILPASLPGFIAWFLYCIETNIRASTILGMVGAGGIGLLMTGYIKQYNYHAASTVIIAIALIIIGVNLLTDYLRKITLR</sequence>
<dbReference type="RefSeq" id="WP_150027192.1">
    <property type="nucleotide sequence ID" value="NZ_JABFCJ010000045.1"/>
</dbReference>
<feature type="transmembrane region" description="Helical" evidence="7">
    <location>
        <begin position="235"/>
        <end position="254"/>
    </location>
</feature>
<evidence type="ECO:0000313" key="9">
    <source>
        <dbReference type="EMBL" id="MDB2000713.1"/>
    </source>
</evidence>
<comment type="subcellular location">
    <subcellularLocation>
        <location evidence="1 7">Cell membrane</location>
        <topology evidence="1 7">Multi-pass membrane protein</topology>
    </subcellularLocation>
</comment>
<dbReference type="PROSITE" id="PS50928">
    <property type="entry name" value="ABC_TM1"/>
    <property type="match status" value="1"/>
</dbReference>
<keyword evidence="6 7" id="KW-0472">Membrane</keyword>
<proteinExistence type="inferred from homology"/>
<dbReference type="Proteomes" id="UP001300871">
    <property type="component" value="Unassembled WGS sequence"/>
</dbReference>
<keyword evidence="2 7" id="KW-0813">Transport</keyword>
<protein>
    <submittedName>
        <fullName evidence="9">Phosphonate ABC transporter, permease protein PhnE</fullName>
    </submittedName>
</protein>
<comment type="caution">
    <text evidence="9">The sequence shown here is derived from an EMBL/GenBank/DDBJ whole genome shotgun (WGS) entry which is preliminary data.</text>
</comment>
<reference evidence="9" key="1">
    <citation type="submission" date="2023-01" db="EMBL/GenBank/DDBJ databases">
        <title>Human gut microbiome strain richness.</title>
        <authorList>
            <person name="Chen-Liaw A."/>
        </authorList>
    </citation>
    <scope>NUCLEOTIDE SEQUENCE</scope>
    <source>
        <strain evidence="9">B1_m1001713B170214d0_201011</strain>
    </source>
</reference>
<dbReference type="GO" id="GO:0005886">
    <property type="term" value="C:plasma membrane"/>
    <property type="evidence" value="ECO:0007669"/>
    <property type="project" value="UniProtKB-SubCell"/>
</dbReference>
<organism evidence="9 10">
    <name type="scientific">Clostridium symbiosum</name>
    <name type="common">Bacteroides symbiosus</name>
    <dbReference type="NCBI Taxonomy" id="1512"/>
    <lineage>
        <taxon>Bacteria</taxon>
        <taxon>Bacillati</taxon>
        <taxon>Bacillota</taxon>
        <taxon>Clostridia</taxon>
        <taxon>Lachnospirales</taxon>
        <taxon>Lachnospiraceae</taxon>
        <taxon>Otoolea</taxon>
    </lineage>
</organism>
<dbReference type="InterPro" id="IPR005769">
    <property type="entry name" value="PhnE/PtxC"/>
</dbReference>
<feature type="transmembrane region" description="Helical" evidence="7">
    <location>
        <begin position="123"/>
        <end position="147"/>
    </location>
</feature>
<evidence type="ECO:0000256" key="2">
    <source>
        <dbReference type="ARBA" id="ARBA00022448"/>
    </source>
</evidence>
<dbReference type="SUPFAM" id="SSF161098">
    <property type="entry name" value="MetI-like"/>
    <property type="match status" value="1"/>
</dbReference>
<keyword evidence="3" id="KW-1003">Cell membrane</keyword>